<keyword evidence="9" id="KW-1185">Reference proteome</keyword>
<dbReference type="GO" id="GO:0016020">
    <property type="term" value="C:membrane"/>
    <property type="evidence" value="ECO:0007669"/>
    <property type="project" value="UniProtKB-SubCell"/>
</dbReference>
<comment type="subcellular location">
    <subcellularLocation>
        <location evidence="1">Membrane</location>
        <topology evidence="1">Multi-pass membrane protein</topology>
    </subcellularLocation>
</comment>
<evidence type="ECO:0000313" key="8">
    <source>
        <dbReference type="EMBL" id="KZO99319.1"/>
    </source>
</evidence>
<keyword evidence="4" id="KW-0560">Oxidoreductase</keyword>
<evidence type="ECO:0000256" key="2">
    <source>
        <dbReference type="ARBA" id="ARBA00022692"/>
    </source>
</evidence>
<dbReference type="AlphaFoldDB" id="A0A167Q1B9"/>
<protein>
    <submittedName>
        <fullName evidence="8">DUF1772-domain-containing protein</fullName>
    </submittedName>
</protein>
<dbReference type="Pfam" id="PF08592">
    <property type="entry name" value="Anthrone_oxy"/>
    <property type="match status" value="1"/>
</dbReference>
<organism evidence="8 9">
    <name type="scientific">Calocera viscosa (strain TUFC12733)</name>
    <dbReference type="NCBI Taxonomy" id="1330018"/>
    <lineage>
        <taxon>Eukaryota</taxon>
        <taxon>Fungi</taxon>
        <taxon>Dikarya</taxon>
        <taxon>Basidiomycota</taxon>
        <taxon>Agaricomycotina</taxon>
        <taxon>Dacrymycetes</taxon>
        <taxon>Dacrymycetales</taxon>
        <taxon>Dacrymycetaceae</taxon>
        <taxon>Calocera</taxon>
    </lineage>
</organism>
<evidence type="ECO:0000256" key="5">
    <source>
        <dbReference type="ARBA" id="ARBA00023033"/>
    </source>
</evidence>
<sequence length="176" mass="18106">MPGNDTINKLATVLAVSGSAYLAGFTSSLSVLAVPVLPLAPPSLATKQWAGIYTRGAALGPPMGLSSLFLFAYLALAHSASKADPKGLAFALAGLCAGANMPWTLLTMLPTNSALQAIANEPAATTAEIEKDAVRRERRAQEVKRLLGKWSRLNAVRSVGPTLGALLGGAVAVDLI</sequence>
<evidence type="ECO:0000256" key="7">
    <source>
        <dbReference type="SAM" id="Phobius"/>
    </source>
</evidence>
<feature type="transmembrane region" description="Helical" evidence="7">
    <location>
        <begin position="88"/>
        <end position="106"/>
    </location>
</feature>
<accession>A0A167Q1B9</accession>
<proteinExistence type="predicted"/>
<dbReference type="OrthoDB" id="5954308at2759"/>
<keyword evidence="6 7" id="KW-0472">Membrane</keyword>
<dbReference type="PANTHER" id="PTHR35042:SF3">
    <property type="entry name" value="ANTHRONE OXYGENASE-RELATED"/>
    <property type="match status" value="1"/>
</dbReference>
<reference evidence="8 9" key="1">
    <citation type="journal article" date="2016" name="Mol. Biol. Evol.">
        <title>Comparative Genomics of Early-Diverging Mushroom-Forming Fungi Provides Insights into the Origins of Lignocellulose Decay Capabilities.</title>
        <authorList>
            <person name="Nagy L.G."/>
            <person name="Riley R."/>
            <person name="Tritt A."/>
            <person name="Adam C."/>
            <person name="Daum C."/>
            <person name="Floudas D."/>
            <person name="Sun H."/>
            <person name="Yadav J.S."/>
            <person name="Pangilinan J."/>
            <person name="Larsson K.H."/>
            <person name="Matsuura K."/>
            <person name="Barry K."/>
            <person name="Labutti K."/>
            <person name="Kuo R."/>
            <person name="Ohm R.A."/>
            <person name="Bhattacharya S.S."/>
            <person name="Shirouzu T."/>
            <person name="Yoshinaga Y."/>
            <person name="Martin F.M."/>
            <person name="Grigoriev I.V."/>
            <person name="Hibbett D.S."/>
        </authorList>
    </citation>
    <scope>NUCLEOTIDE SEQUENCE [LARGE SCALE GENOMIC DNA]</scope>
    <source>
        <strain evidence="8 9">TUFC12733</strain>
    </source>
</reference>
<feature type="transmembrane region" description="Helical" evidence="7">
    <location>
        <begin position="20"/>
        <end position="40"/>
    </location>
</feature>
<dbReference type="GO" id="GO:0004497">
    <property type="term" value="F:monooxygenase activity"/>
    <property type="evidence" value="ECO:0007669"/>
    <property type="project" value="UniProtKB-KW"/>
</dbReference>
<keyword evidence="2 7" id="KW-0812">Transmembrane</keyword>
<evidence type="ECO:0000256" key="1">
    <source>
        <dbReference type="ARBA" id="ARBA00004141"/>
    </source>
</evidence>
<keyword evidence="3 7" id="KW-1133">Transmembrane helix</keyword>
<name>A0A167Q1B9_CALVF</name>
<dbReference type="EMBL" id="KV417272">
    <property type="protein sequence ID" value="KZO99319.1"/>
    <property type="molecule type" value="Genomic_DNA"/>
</dbReference>
<evidence type="ECO:0000313" key="9">
    <source>
        <dbReference type="Proteomes" id="UP000076738"/>
    </source>
</evidence>
<dbReference type="Proteomes" id="UP000076738">
    <property type="component" value="Unassembled WGS sequence"/>
</dbReference>
<feature type="transmembrane region" description="Helical" evidence="7">
    <location>
        <begin position="52"/>
        <end position="76"/>
    </location>
</feature>
<evidence type="ECO:0000256" key="6">
    <source>
        <dbReference type="ARBA" id="ARBA00023136"/>
    </source>
</evidence>
<dbReference type="PANTHER" id="PTHR35042">
    <property type="entry name" value="ANTHRONE OXYGENASE ENCC"/>
    <property type="match status" value="1"/>
</dbReference>
<keyword evidence="5" id="KW-0503">Monooxygenase</keyword>
<gene>
    <name evidence="8" type="ORF">CALVIDRAFT_595939</name>
</gene>
<dbReference type="InterPro" id="IPR013901">
    <property type="entry name" value="Anthrone_oxy"/>
</dbReference>
<evidence type="ECO:0000256" key="4">
    <source>
        <dbReference type="ARBA" id="ARBA00023002"/>
    </source>
</evidence>
<evidence type="ECO:0000256" key="3">
    <source>
        <dbReference type="ARBA" id="ARBA00022989"/>
    </source>
</evidence>